<dbReference type="Pfam" id="PF01541">
    <property type="entry name" value="GIY-YIG"/>
    <property type="match status" value="1"/>
</dbReference>
<evidence type="ECO:0000256" key="1">
    <source>
        <dbReference type="ARBA" id="ARBA00007435"/>
    </source>
</evidence>
<proteinExistence type="inferred from homology"/>
<dbReference type="GO" id="GO:0004519">
    <property type="term" value="F:endonuclease activity"/>
    <property type="evidence" value="ECO:0007669"/>
    <property type="project" value="UniProtKB-KW"/>
</dbReference>
<dbReference type="InterPro" id="IPR035901">
    <property type="entry name" value="GIY-YIG_endonuc_sf"/>
</dbReference>
<keyword evidence="3" id="KW-0378">Hydrolase</keyword>
<evidence type="ECO:0000259" key="2">
    <source>
        <dbReference type="PROSITE" id="PS50164"/>
    </source>
</evidence>
<dbReference type="PANTHER" id="PTHR34477:SF1">
    <property type="entry name" value="UPF0213 PROTEIN YHBQ"/>
    <property type="match status" value="1"/>
</dbReference>
<accession>A0A2M8KIN1</accession>
<gene>
    <name evidence="3" type="ORF">COU85_01865</name>
</gene>
<evidence type="ECO:0000313" key="4">
    <source>
        <dbReference type="Proteomes" id="UP000231086"/>
    </source>
</evidence>
<organism evidence="3 4">
    <name type="scientific">Candidatus Portnoybacteria bacterium CG10_big_fil_rev_8_21_14_0_10_44_7</name>
    <dbReference type="NCBI Taxonomy" id="1974816"/>
    <lineage>
        <taxon>Bacteria</taxon>
        <taxon>Candidatus Portnoyibacteriota</taxon>
    </lineage>
</organism>
<protein>
    <submittedName>
        <fullName evidence="3">Endonuclease</fullName>
    </submittedName>
</protein>
<keyword evidence="3" id="KW-0255">Endonuclease</keyword>
<name>A0A2M8KIN1_9BACT</name>
<dbReference type="PANTHER" id="PTHR34477">
    <property type="entry name" value="UPF0213 PROTEIN YHBQ"/>
    <property type="match status" value="1"/>
</dbReference>
<evidence type="ECO:0000313" key="3">
    <source>
        <dbReference type="EMBL" id="PJE59765.1"/>
    </source>
</evidence>
<reference evidence="4" key="1">
    <citation type="submission" date="2017-09" db="EMBL/GenBank/DDBJ databases">
        <title>Depth-based differentiation of microbial function through sediment-hosted aquifers and enrichment of novel symbionts in the deep terrestrial subsurface.</title>
        <authorList>
            <person name="Probst A.J."/>
            <person name="Ladd B."/>
            <person name="Jarett J.K."/>
            <person name="Geller-Mcgrath D.E."/>
            <person name="Sieber C.M.K."/>
            <person name="Emerson J.B."/>
            <person name="Anantharaman K."/>
            <person name="Thomas B.C."/>
            <person name="Malmstrom R."/>
            <person name="Stieglmeier M."/>
            <person name="Klingl A."/>
            <person name="Woyke T."/>
            <person name="Ryan C.M."/>
            <person name="Banfield J.F."/>
        </authorList>
    </citation>
    <scope>NUCLEOTIDE SEQUENCE [LARGE SCALE GENOMIC DNA]</scope>
</reference>
<feature type="domain" description="GIY-YIG" evidence="2">
    <location>
        <begin position="1"/>
        <end position="75"/>
    </location>
</feature>
<dbReference type="Proteomes" id="UP000231086">
    <property type="component" value="Unassembled WGS sequence"/>
</dbReference>
<dbReference type="InterPro" id="IPR000305">
    <property type="entry name" value="GIY-YIG_endonuc"/>
</dbReference>
<dbReference type="SUPFAM" id="SSF82771">
    <property type="entry name" value="GIY-YIG endonuclease"/>
    <property type="match status" value="1"/>
</dbReference>
<dbReference type="PROSITE" id="PS50164">
    <property type="entry name" value="GIY_YIG"/>
    <property type="match status" value="1"/>
</dbReference>
<dbReference type="CDD" id="cd10449">
    <property type="entry name" value="GIY-YIG_SLX1_like"/>
    <property type="match status" value="1"/>
</dbReference>
<sequence length="78" mass="9284">MIILYIIKSLNKNYHYVGITNNLKRRVKQHNAGLNTSTKSYRPFKIVHTEIFSNYKEARIREKFLKSGPGRKFIRETI</sequence>
<keyword evidence="3" id="KW-0540">Nuclease</keyword>
<dbReference type="InterPro" id="IPR050190">
    <property type="entry name" value="UPF0213_domain"/>
</dbReference>
<dbReference type="EMBL" id="PFEA01000034">
    <property type="protein sequence ID" value="PJE59765.1"/>
    <property type="molecule type" value="Genomic_DNA"/>
</dbReference>
<comment type="similarity">
    <text evidence="1">Belongs to the UPF0213 family.</text>
</comment>
<dbReference type="Gene3D" id="3.40.1440.10">
    <property type="entry name" value="GIY-YIG endonuclease"/>
    <property type="match status" value="1"/>
</dbReference>
<dbReference type="AlphaFoldDB" id="A0A2M8KIN1"/>
<comment type="caution">
    <text evidence="3">The sequence shown here is derived from an EMBL/GenBank/DDBJ whole genome shotgun (WGS) entry which is preliminary data.</text>
</comment>